<proteinExistence type="inferred from homology"/>
<comment type="caution">
    <text evidence="10">The sequence shown here is derived from an EMBL/GenBank/DDBJ whole genome shotgun (WGS) entry which is preliminary data.</text>
</comment>
<comment type="function">
    <text evidence="1 8">Produces ATP from ADP in the presence of a proton gradient across the membrane.</text>
</comment>
<dbReference type="SUPFAM" id="SSF51344">
    <property type="entry name" value="Epsilon subunit of F1F0-ATP synthase N-terminal domain"/>
    <property type="match status" value="1"/>
</dbReference>
<accession>A0ABT0U6J8</accession>
<keyword evidence="8" id="KW-0375">Hydrogen ion transport</keyword>
<evidence type="ECO:0000256" key="6">
    <source>
        <dbReference type="ARBA" id="ARBA00023136"/>
    </source>
</evidence>
<keyword evidence="8" id="KW-0066">ATP synthesis</keyword>
<comment type="subunit">
    <text evidence="8">F-type ATPases have 2 components, CF(1) - the catalytic core - and CF(0) - the membrane proton channel. CF(1) has five subunits: alpha(3), beta(3), gamma(1), delta(1), epsilon(1). CF(0) has three main subunits: a, b and c.</text>
</comment>
<evidence type="ECO:0000259" key="9">
    <source>
        <dbReference type="Pfam" id="PF02823"/>
    </source>
</evidence>
<dbReference type="InterPro" id="IPR036771">
    <property type="entry name" value="ATPsynth_dsu/esu_N"/>
</dbReference>
<dbReference type="EMBL" id="JAMQBK010000047">
    <property type="protein sequence ID" value="MCM2372545.1"/>
    <property type="molecule type" value="Genomic_DNA"/>
</dbReference>
<dbReference type="HAMAP" id="MF_00530">
    <property type="entry name" value="ATP_synth_epsil_bac"/>
    <property type="match status" value="1"/>
</dbReference>
<evidence type="ECO:0000256" key="3">
    <source>
        <dbReference type="ARBA" id="ARBA00005712"/>
    </source>
</evidence>
<reference evidence="10 11" key="1">
    <citation type="journal article" date="2022" name="Syst. Appl. Microbiol.">
        <title>Rhodopirellula aestuarii sp. nov., a novel member of the genus Rhodopirellula isolated from brackish sediments collected in the Tagus River estuary, Portugal.</title>
        <authorList>
            <person name="Vitorino I.R."/>
            <person name="Klimek D."/>
            <person name="Calusinska M."/>
            <person name="Lobo-da-Cunha A."/>
            <person name="Vasconcelos V."/>
            <person name="Lage O.M."/>
        </authorList>
    </citation>
    <scope>NUCLEOTIDE SEQUENCE [LARGE SCALE GENOMIC DNA]</scope>
    <source>
        <strain evidence="10 11">ICT_H3.1</strain>
    </source>
</reference>
<dbReference type="InterPro" id="IPR020546">
    <property type="entry name" value="ATP_synth_F1_dsu/esu_N"/>
</dbReference>
<evidence type="ECO:0000256" key="7">
    <source>
        <dbReference type="ARBA" id="ARBA00023196"/>
    </source>
</evidence>
<keyword evidence="4 8" id="KW-0813">Transport</keyword>
<organism evidence="10 11">
    <name type="scientific">Aporhodopirellula aestuarii</name>
    <dbReference type="NCBI Taxonomy" id="2950107"/>
    <lineage>
        <taxon>Bacteria</taxon>
        <taxon>Pseudomonadati</taxon>
        <taxon>Planctomycetota</taxon>
        <taxon>Planctomycetia</taxon>
        <taxon>Pirellulales</taxon>
        <taxon>Pirellulaceae</taxon>
        <taxon>Aporhodopirellula</taxon>
    </lineage>
</organism>
<evidence type="ECO:0000256" key="1">
    <source>
        <dbReference type="ARBA" id="ARBA00003543"/>
    </source>
</evidence>
<keyword evidence="11" id="KW-1185">Reference proteome</keyword>
<evidence type="ECO:0000313" key="11">
    <source>
        <dbReference type="Proteomes" id="UP001202961"/>
    </source>
</evidence>
<evidence type="ECO:0000256" key="4">
    <source>
        <dbReference type="ARBA" id="ARBA00022448"/>
    </source>
</evidence>
<sequence>MSQHTLHVIIRTPREVVAEMAVVSMRVPTQSGQVGVRPRGEANVLAIEPGLISFRLDRGMRYAGTAGGLLHASGDSASLLTPIAVVADDVDSVSRALDELLDSPSEEMDVRRAMGRLESRILQELHLGEEVSDPQKGKP</sequence>
<dbReference type="Pfam" id="PF02823">
    <property type="entry name" value="ATP-synt_DE_N"/>
    <property type="match status" value="1"/>
</dbReference>
<comment type="subcellular location">
    <subcellularLocation>
        <location evidence="8">Cell membrane</location>
        <topology evidence="8">Peripheral membrane protein</topology>
    </subcellularLocation>
    <subcellularLocation>
        <location evidence="2">Endomembrane system</location>
        <topology evidence="2">Peripheral membrane protein</topology>
    </subcellularLocation>
</comment>
<comment type="similarity">
    <text evidence="3 8">Belongs to the ATPase epsilon chain family.</text>
</comment>
<evidence type="ECO:0000313" key="10">
    <source>
        <dbReference type="EMBL" id="MCM2372545.1"/>
    </source>
</evidence>
<evidence type="ECO:0000256" key="5">
    <source>
        <dbReference type="ARBA" id="ARBA00023065"/>
    </source>
</evidence>
<dbReference type="Gene3D" id="2.60.15.10">
    <property type="entry name" value="F0F1 ATP synthase delta/epsilon subunit, N-terminal"/>
    <property type="match status" value="1"/>
</dbReference>
<dbReference type="InterPro" id="IPR001469">
    <property type="entry name" value="ATP_synth_F1_dsu/esu"/>
</dbReference>
<evidence type="ECO:0000256" key="2">
    <source>
        <dbReference type="ARBA" id="ARBA00004184"/>
    </source>
</evidence>
<evidence type="ECO:0000256" key="8">
    <source>
        <dbReference type="HAMAP-Rule" id="MF_00530"/>
    </source>
</evidence>
<keyword evidence="7 8" id="KW-0139">CF(1)</keyword>
<protein>
    <recommendedName>
        <fullName evidence="8">ATP synthase epsilon chain</fullName>
    </recommendedName>
    <alternativeName>
        <fullName evidence="8">ATP synthase F1 sector epsilon subunit</fullName>
    </alternativeName>
    <alternativeName>
        <fullName evidence="8">F-ATPase epsilon subunit</fullName>
    </alternativeName>
</protein>
<dbReference type="RefSeq" id="WP_250930178.1">
    <property type="nucleotide sequence ID" value="NZ_JAMQBK010000047.1"/>
</dbReference>
<name>A0ABT0U6J8_9BACT</name>
<gene>
    <name evidence="8" type="primary">atpC</name>
    <name evidence="10" type="ORF">NB063_18195</name>
</gene>
<keyword evidence="6 8" id="KW-0472">Membrane</keyword>
<keyword evidence="5 8" id="KW-0406">Ion transport</keyword>
<dbReference type="Proteomes" id="UP001202961">
    <property type="component" value="Unassembled WGS sequence"/>
</dbReference>
<feature type="domain" description="ATP synthase F1 complex delta/epsilon subunit N-terminal" evidence="9">
    <location>
        <begin position="6"/>
        <end position="81"/>
    </location>
</feature>
<keyword evidence="8" id="KW-1003">Cell membrane</keyword>